<name>A0A7S2SWB4_9STRA</name>
<sequence length="127" mass="14574">MFDFFREQWGWDKDRFVEGKFDNCNGAFSTWIHAPENDGRFYSSRVMERWHTCAMKKECICPAGSSRSNHRQDQAALTLVLAMEGYHCQGGWVHPHGLHLEGHGSDDTIRRIAPHLAAILEEGETIK</sequence>
<organism evidence="1">
    <name type="scientific">Rhizochromulina marina</name>
    <dbReference type="NCBI Taxonomy" id="1034831"/>
    <lineage>
        <taxon>Eukaryota</taxon>
        <taxon>Sar</taxon>
        <taxon>Stramenopiles</taxon>
        <taxon>Ochrophyta</taxon>
        <taxon>Dictyochophyceae</taxon>
        <taxon>Rhizochromulinales</taxon>
        <taxon>Rhizochromulina</taxon>
    </lineage>
</organism>
<gene>
    <name evidence="1" type="ORF">RMAR1173_LOCUS20959</name>
</gene>
<accession>A0A7S2SWB4</accession>
<proteinExistence type="predicted"/>
<protein>
    <submittedName>
        <fullName evidence="1">Uncharacterized protein</fullName>
    </submittedName>
</protein>
<evidence type="ECO:0000313" key="1">
    <source>
        <dbReference type="EMBL" id="CAD9709966.1"/>
    </source>
</evidence>
<dbReference type="EMBL" id="HBHJ01031683">
    <property type="protein sequence ID" value="CAD9709966.1"/>
    <property type="molecule type" value="Transcribed_RNA"/>
</dbReference>
<reference evidence="1" key="1">
    <citation type="submission" date="2021-01" db="EMBL/GenBank/DDBJ databases">
        <authorList>
            <person name="Corre E."/>
            <person name="Pelletier E."/>
            <person name="Niang G."/>
            <person name="Scheremetjew M."/>
            <person name="Finn R."/>
            <person name="Kale V."/>
            <person name="Holt S."/>
            <person name="Cochrane G."/>
            <person name="Meng A."/>
            <person name="Brown T."/>
            <person name="Cohen L."/>
        </authorList>
    </citation>
    <scope>NUCLEOTIDE SEQUENCE</scope>
    <source>
        <strain evidence="1">CCMP1243</strain>
    </source>
</reference>
<dbReference type="AlphaFoldDB" id="A0A7S2SWB4"/>